<dbReference type="RefSeq" id="WP_156990771.1">
    <property type="nucleotide sequence ID" value="NZ_VWXL01000067.1"/>
</dbReference>
<dbReference type="AlphaFoldDB" id="A0A6N8I0G4"/>
<evidence type="ECO:0000313" key="1">
    <source>
        <dbReference type="EMBL" id="MVB11624.1"/>
    </source>
</evidence>
<proteinExistence type="predicted"/>
<name>A0A6N8I0G4_9FIRM</name>
<dbReference type="Pfam" id="PF23857">
    <property type="entry name" value="Phage_TAC_19"/>
    <property type="match status" value="1"/>
</dbReference>
<dbReference type="InterPro" id="IPR057006">
    <property type="entry name" value="Phage_TAC_19"/>
</dbReference>
<evidence type="ECO:0000313" key="2">
    <source>
        <dbReference type="Proteomes" id="UP000469440"/>
    </source>
</evidence>
<dbReference type="OrthoDB" id="2915540at2"/>
<dbReference type="Proteomes" id="UP000469440">
    <property type="component" value="Unassembled WGS sequence"/>
</dbReference>
<sequence>MLKKPIELHIYDDNGEVKETYKLCIIPWGMMKKAVSVFDKLSESKNESGDIDEMTGFLCDLFKNRFTPDDLNEHADAKEVMAAISAVSAEIISTNPNAEAEPQKK</sequence>
<protein>
    <recommendedName>
        <fullName evidence="3">Phage protein</fullName>
    </recommendedName>
</protein>
<dbReference type="EMBL" id="VWXL01000067">
    <property type="protein sequence ID" value="MVB11624.1"/>
    <property type="molecule type" value="Genomic_DNA"/>
</dbReference>
<keyword evidence="2" id="KW-1185">Reference proteome</keyword>
<dbReference type="NCBIfam" id="NF047360">
    <property type="entry name" value="tail_chap_PVL"/>
    <property type="match status" value="1"/>
</dbReference>
<evidence type="ECO:0008006" key="3">
    <source>
        <dbReference type="Google" id="ProtNLM"/>
    </source>
</evidence>
<gene>
    <name evidence="1" type="ORF">CAFE_23460</name>
</gene>
<accession>A0A6N8I0G4</accession>
<reference evidence="1 2" key="1">
    <citation type="submission" date="2019-09" db="EMBL/GenBank/DDBJ databases">
        <title>Genome sequence of Clostridium sp. EA1.</title>
        <authorList>
            <person name="Poehlein A."/>
            <person name="Bengelsdorf F.R."/>
            <person name="Daniel R."/>
        </authorList>
    </citation>
    <scope>NUCLEOTIDE SEQUENCE [LARGE SCALE GENOMIC DNA]</scope>
    <source>
        <strain evidence="1 2">EA1</strain>
    </source>
</reference>
<organism evidence="1 2">
    <name type="scientific">Caproicibacter fermentans</name>
    <dbReference type="NCBI Taxonomy" id="2576756"/>
    <lineage>
        <taxon>Bacteria</taxon>
        <taxon>Bacillati</taxon>
        <taxon>Bacillota</taxon>
        <taxon>Clostridia</taxon>
        <taxon>Eubacteriales</taxon>
        <taxon>Acutalibacteraceae</taxon>
        <taxon>Caproicibacter</taxon>
    </lineage>
</organism>
<comment type="caution">
    <text evidence="1">The sequence shown here is derived from an EMBL/GenBank/DDBJ whole genome shotgun (WGS) entry which is preliminary data.</text>
</comment>